<sequence length="106" mass="12015">MVETAEYCLEQLFLRSGKQFRGGGPSRCKLGVGNSSENWVTMTNLFQVLPSLVSLEIKGKSDLPMEIVYPKALPNYLNLQSLYLEGTLPNYQNLQSMYLEGTWYVL</sequence>
<comment type="caution">
    <text evidence="1">The sequence shown here is derived from an EMBL/GenBank/DDBJ whole genome shotgun (WGS) entry which is preliminary data.</text>
</comment>
<accession>A0A833RGW3</accession>
<evidence type="ECO:0000313" key="2">
    <source>
        <dbReference type="Proteomes" id="UP000623129"/>
    </source>
</evidence>
<name>A0A833RGW3_9POAL</name>
<organism evidence="1 2">
    <name type="scientific">Carex littledalei</name>
    <dbReference type="NCBI Taxonomy" id="544730"/>
    <lineage>
        <taxon>Eukaryota</taxon>
        <taxon>Viridiplantae</taxon>
        <taxon>Streptophyta</taxon>
        <taxon>Embryophyta</taxon>
        <taxon>Tracheophyta</taxon>
        <taxon>Spermatophyta</taxon>
        <taxon>Magnoliopsida</taxon>
        <taxon>Liliopsida</taxon>
        <taxon>Poales</taxon>
        <taxon>Cyperaceae</taxon>
        <taxon>Cyperoideae</taxon>
        <taxon>Cariceae</taxon>
        <taxon>Carex</taxon>
        <taxon>Carex subgen. Euthyceras</taxon>
    </lineage>
</organism>
<evidence type="ECO:0000313" key="1">
    <source>
        <dbReference type="EMBL" id="KAF3341034.1"/>
    </source>
</evidence>
<reference evidence="1" key="1">
    <citation type="submission" date="2020-01" db="EMBL/GenBank/DDBJ databases">
        <title>Genome sequence of Kobresia littledalei, the first chromosome-level genome in the family Cyperaceae.</title>
        <authorList>
            <person name="Qu G."/>
        </authorList>
    </citation>
    <scope>NUCLEOTIDE SEQUENCE</scope>
    <source>
        <strain evidence="1">C.B.Clarke</strain>
        <tissue evidence="1">Leaf</tissue>
    </source>
</reference>
<keyword evidence="2" id="KW-1185">Reference proteome</keyword>
<dbReference type="EMBL" id="SWLB01000002">
    <property type="protein sequence ID" value="KAF3341034.1"/>
    <property type="molecule type" value="Genomic_DNA"/>
</dbReference>
<dbReference type="Proteomes" id="UP000623129">
    <property type="component" value="Unassembled WGS sequence"/>
</dbReference>
<protein>
    <submittedName>
        <fullName evidence="1">Uncharacterized protein</fullName>
    </submittedName>
</protein>
<gene>
    <name evidence="1" type="ORF">FCM35_KLT09878</name>
</gene>
<dbReference type="AlphaFoldDB" id="A0A833RGW3"/>
<proteinExistence type="predicted"/>